<keyword evidence="5" id="KW-0805">Transcription regulation</keyword>
<dbReference type="SMART" id="SM00389">
    <property type="entry name" value="HOX"/>
    <property type="match status" value="1"/>
</dbReference>
<evidence type="ECO:0000256" key="6">
    <source>
        <dbReference type="ARBA" id="ARBA00023125"/>
    </source>
</evidence>
<evidence type="ECO:0000313" key="13">
    <source>
        <dbReference type="Proteomes" id="UP001221898"/>
    </source>
</evidence>
<dbReference type="InterPro" id="IPR001356">
    <property type="entry name" value="HD"/>
</dbReference>
<proteinExistence type="predicted"/>
<dbReference type="PANTHER" id="PTHR15740:SF2">
    <property type="entry name" value="ACTIVITY-DEPENDENT NEUROPROTECTOR HOMEOBOX PROTEIN 2"/>
    <property type="match status" value="1"/>
</dbReference>
<keyword evidence="6" id="KW-0238">DNA-binding</keyword>
<evidence type="ECO:0000256" key="3">
    <source>
        <dbReference type="ARBA" id="ARBA00022771"/>
    </source>
</evidence>
<dbReference type="InterPro" id="IPR009057">
    <property type="entry name" value="Homeodomain-like_sf"/>
</dbReference>
<sequence>MFPFKSTTDTEAPAPSSSTRKIQLRRVFVTRQGKMLQLPVGNLEKIRKSRKRVKDVLCDIGLENCRDLLDELQSFDAGDEAFDNTDWFDFTEGHHGKRRKKWRYRTRGLCCTLCKFSARSWHGYRTHILRFHEEEQDIGALTACSSCSFVAHPKAVIQHFRVFHRESMKTPNMPFPPPGTLTTKGLPVIGDTTVTGDRYSCRRCGYQDSLIYCIKKHVFVNHYSALMNRYFGQRTDVEMRGANGALASKFYCKVCNVPAESSEHLIYHVLTSEKHKELEVHIKALIYEHSKFGKKYLQQKLPSLAPKVAQQNVYNVPVVHGANTSQPVGTVTRPPFSGTVLRGTPSNTTTVVCTPGTGQAFLPGQTPTMVRLASVEARSLLQPGQTVATLQNAQPPKRITATLPTAGGMTTTLVRAPVGTLLPTVSQNGPKPLPITMGVSAQTQQPRQVLLPPGVQVSVQGKLSLRAPGPQPLLVTQRLPMTQATPRGPMLTSQSLFSHLIPTGNKVNGLPTYTLAPVQVTVPVQSSGTQVTGKGPVAVVQGNTTTIPPQLIRPPAEATLNTTTVSSSTVSKLTQKWITCPICKELFPADVHQAHMQTAHGQEPVTKKAKVHGLAARAPFLKKVNGKNVRCLTCNISLSGKGLFEHLLHGLQCLHCPGMFYSIKQLLEHTAKEHSASQVANRDFMKREYHLHTNDHGDLLVPYFDINTTAPKELLGDKELNLALVTVSLDLIYVKVLPGSAHPVCRSPIKTIRADCPFCPEKPQSAEEYELHLKTKHHIVPTIHAILKSPAFKCVYCSGVYTGKITPQAISTHVQRCRCAPKTAKDVERLINPDPKSQIVAVNGNAALVPASKPSETDTQLKSRLRLEAAMKVATEANKQERNARAAKRSQMRHTQESVVQAEGPPETSVPLILDPTGKEMLTFEERENFLTDYFNRKPYLSKKEMETLAARLWFNKTDVACHFGIRRSKCMRAIQRKKTVVLLGFNMSELKKVKHNILIPVKEQEKPAA</sequence>
<keyword evidence="2" id="KW-0677">Repeat</keyword>
<evidence type="ECO:0000256" key="4">
    <source>
        <dbReference type="ARBA" id="ARBA00022833"/>
    </source>
</evidence>
<keyword evidence="9" id="KW-0539">Nucleus</keyword>
<dbReference type="GO" id="GO:0010468">
    <property type="term" value="P:regulation of gene expression"/>
    <property type="evidence" value="ECO:0007669"/>
    <property type="project" value="TreeGrafter"/>
</dbReference>
<dbReference type="GO" id="GO:0003677">
    <property type="term" value="F:DNA binding"/>
    <property type="evidence" value="ECO:0007669"/>
    <property type="project" value="UniProtKB-KW"/>
</dbReference>
<evidence type="ECO:0000256" key="1">
    <source>
        <dbReference type="ARBA" id="ARBA00022723"/>
    </source>
</evidence>
<evidence type="ECO:0000256" key="8">
    <source>
        <dbReference type="ARBA" id="ARBA00023163"/>
    </source>
</evidence>
<evidence type="ECO:0000256" key="7">
    <source>
        <dbReference type="ARBA" id="ARBA00023155"/>
    </source>
</evidence>
<dbReference type="Gene3D" id="1.10.10.60">
    <property type="entry name" value="Homeodomain-like"/>
    <property type="match status" value="1"/>
</dbReference>
<evidence type="ECO:0000256" key="5">
    <source>
        <dbReference type="ARBA" id="ARBA00023015"/>
    </source>
</evidence>
<keyword evidence="3" id="KW-0863">Zinc-finger</keyword>
<evidence type="ECO:0000256" key="9">
    <source>
        <dbReference type="ARBA" id="ARBA00023242"/>
    </source>
</evidence>
<dbReference type="AlphaFoldDB" id="A0AAD7T7J4"/>
<dbReference type="SUPFAM" id="SSF46689">
    <property type="entry name" value="Homeodomain-like"/>
    <property type="match status" value="1"/>
</dbReference>
<dbReference type="GO" id="GO:0005634">
    <property type="term" value="C:nucleus"/>
    <property type="evidence" value="ECO:0007669"/>
    <property type="project" value="TreeGrafter"/>
</dbReference>
<feature type="domain" description="C2H2-type" evidence="11">
    <location>
        <begin position="653"/>
        <end position="674"/>
    </location>
</feature>
<dbReference type="InterPro" id="IPR045762">
    <property type="entry name" value="ADNP_Znf"/>
</dbReference>
<organism evidence="12 13">
    <name type="scientific">Aldrovandia affinis</name>
    <dbReference type="NCBI Taxonomy" id="143900"/>
    <lineage>
        <taxon>Eukaryota</taxon>
        <taxon>Metazoa</taxon>
        <taxon>Chordata</taxon>
        <taxon>Craniata</taxon>
        <taxon>Vertebrata</taxon>
        <taxon>Euteleostomi</taxon>
        <taxon>Actinopterygii</taxon>
        <taxon>Neopterygii</taxon>
        <taxon>Teleostei</taxon>
        <taxon>Notacanthiformes</taxon>
        <taxon>Halosauridae</taxon>
        <taxon>Aldrovandia</taxon>
    </lineage>
</organism>
<dbReference type="Proteomes" id="UP001221898">
    <property type="component" value="Unassembled WGS sequence"/>
</dbReference>
<dbReference type="GO" id="GO:0008270">
    <property type="term" value="F:zinc ion binding"/>
    <property type="evidence" value="ECO:0007669"/>
    <property type="project" value="UniProtKB-KW"/>
</dbReference>
<evidence type="ECO:0000256" key="2">
    <source>
        <dbReference type="ARBA" id="ARBA00022737"/>
    </source>
</evidence>
<dbReference type="InterPro" id="IPR013087">
    <property type="entry name" value="Znf_C2H2_type"/>
</dbReference>
<keyword evidence="7" id="KW-0371">Homeobox</keyword>
<dbReference type="SMART" id="SM00355">
    <property type="entry name" value="ZnF_C2H2"/>
    <property type="match status" value="8"/>
</dbReference>
<dbReference type="Pfam" id="PF19627">
    <property type="entry name" value="ADNP_N"/>
    <property type="match status" value="1"/>
</dbReference>
<reference evidence="12" key="1">
    <citation type="journal article" date="2023" name="Science">
        <title>Genome structures resolve the early diversification of teleost fishes.</title>
        <authorList>
            <person name="Parey E."/>
            <person name="Louis A."/>
            <person name="Montfort J."/>
            <person name="Bouchez O."/>
            <person name="Roques C."/>
            <person name="Iampietro C."/>
            <person name="Lluch J."/>
            <person name="Castinel A."/>
            <person name="Donnadieu C."/>
            <person name="Desvignes T."/>
            <person name="Floi Bucao C."/>
            <person name="Jouanno E."/>
            <person name="Wen M."/>
            <person name="Mejri S."/>
            <person name="Dirks R."/>
            <person name="Jansen H."/>
            <person name="Henkel C."/>
            <person name="Chen W.J."/>
            <person name="Zahm M."/>
            <person name="Cabau C."/>
            <person name="Klopp C."/>
            <person name="Thompson A.W."/>
            <person name="Robinson-Rechavi M."/>
            <person name="Braasch I."/>
            <person name="Lecointre G."/>
            <person name="Bobe J."/>
            <person name="Postlethwait J.H."/>
            <person name="Berthelot C."/>
            <person name="Roest Crollius H."/>
            <person name="Guiguen Y."/>
        </authorList>
    </citation>
    <scope>NUCLEOTIDE SEQUENCE</scope>
    <source>
        <strain evidence="12">NC1722</strain>
    </source>
</reference>
<evidence type="ECO:0000313" key="12">
    <source>
        <dbReference type="EMBL" id="KAJ8415787.1"/>
    </source>
</evidence>
<feature type="region of interest" description="Disordered" evidence="10">
    <location>
        <begin position="875"/>
        <end position="913"/>
    </location>
</feature>
<keyword evidence="1" id="KW-0479">Metal-binding</keyword>
<name>A0AAD7T7J4_9TELE</name>
<protein>
    <recommendedName>
        <fullName evidence="11">C2H2-type domain-containing protein</fullName>
    </recommendedName>
</protein>
<comment type="caution">
    <text evidence="12">The sequence shown here is derived from an EMBL/GenBank/DDBJ whole genome shotgun (WGS) entry which is preliminary data.</text>
</comment>
<evidence type="ECO:0000259" key="11">
    <source>
        <dbReference type="PROSITE" id="PS00028"/>
    </source>
</evidence>
<dbReference type="InterPro" id="IPR038861">
    <property type="entry name" value="ADNP/ADNP2"/>
</dbReference>
<dbReference type="PANTHER" id="PTHR15740">
    <property type="entry name" value="NEUROPROTECTIVE PEPTIDE-CONTAINING PROTEIN"/>
    <property type="match status" value="1"/>
</dbReference>
<keyword evidence="13" id="KW-1185">Reference proteome</keyword>
<dbReference type="PROSITE" id="PS00028">
    <property type="entry name" value="ZINC_FINGER_C2H2_1"/>
    <property type="match status" value="1"/>
</dbReference>
<dbReference type="EMBL" id="JAINUG010000008">
    <property type="protein sequence ID" value="KAJ8415787.1"/>
    <property type="molecule type" value="Genomic_DNA"/>
</dbReference>
<accession>A0AAD7T7J4</accession>
<keyword evidence="4" id="KW-0862">Zinc</keyword>
<dbReference type="CDD" id="cd00086">
    <property type="entry name" value="homeodomain"/>
    <property type="match status" value="1"/>
</dbReference>
<evidence type="ECO:0000256" key="10">
    <source>
        <dbReference type="SAM" id="MobiDB-lite"/>
    </source>
</evidence>
<gene>
    <name evidence="12" type="ORF">AAFF_G00403440</name>
</gene>
<keyword evidence="8" id="KW-0804">Transcription</keyword>